<sequence>MPKFRTVCLSNAFPPDSRCGAFAAAADAMLGNVARSRGWLLRRFCGAFEGGVPAEDFFPELSRMDGDSADARLWRGYRRLSSRSVAVAADVSKAARRGDAFLILNPRGLSVQEWGLALTQARTPIPWADSDWPRNYPACDPFWTFALRHRHSFFPPTLIAAALVRSLYGESSPAAENFCGVRAAIFASESLRERNAAAFPNLERSAVIAPAVDGALFPFEETSAERSRVWGWDGGFSESSGVLTALDAFAHQAEKTPSLRLLIAGDAGTADAAALRARIAGVPGLAERISFLGAVPRERLAEDFFRRIGLYVFIPKDESAFPLEAAAAMSCGCLVLGAMTEELKNLVPADYLPLLFNARAPETARLVAETAARTSPEEWALAAADCAARVQEKCSPSRTEAALADFVEAAAGSPGAGTE</sequence>
<dbReference type="EMBL" id="DVOG01000029">
    <property type="protein sequence ID" value="HIV03731.1"/>
    <property type="molecule type" value="Genomic_DNA"/>
</dbReference>
<organism evidence="1 2">
    <name type="scientific">Candidatus Spyradosoma merdigallinarum</name>
    <dbReference type="NCBI Taxonomy" id="2840950"/>
    <lineage>
        <taxon>Bacteria</taxon>
        <taxon>Pseudomonadati</taxon>
        <taxon>Verrucomicrobiota</taxon>
        <taxon>Opitutia</taxon>
        <taxon>Opitutia incertae sedis</taxon>
        <taxon>Candidatus Spyradosoma</taxon>
    </lineage>
</organism>
<dbReference type="Proteomes" id="UP000886812">
    <property type="component" value="Unassembled WGS sequence"/>
</dbReference>
<reference evidence="1" key="2">
    <citation type="journal article" date="2021" name="PeerJ">
        <title>Extensive microbial diversity within the chicken gut microbiome revealed by metagenomics and culture.</title>
        <authorList>
            <person name="Gilroy R."/>
            <person name="Ravi A."/>
            <person name="Getino M."/>
            <person name="Pursley I."/>
            <person name="Horton D.L."/>
            <person name="Alikhan N.F."/>
            <person name="Baker D."/>
            <person name="Gharbi K."/>
            <person name="Hall N."/>
            <person name="Watson M."/>
            <person name="Adriaenssens E.M."/>
            <person name="Foster-Nyarko E."/>
            <person name="Jarju S."/>
            <person name="Secka A."/>
            <person name="Antonio M."/>
            <person name="Oren A."/>
            <person name="Chaudhuri R.R."/>
            <person name="La Ragione R."/>
            <person name="Hildebrand F."/>
            <person name="Pallen M.J."/>
        </authorList>
    </citation>
    <scope>NUCLEOTIDE SEQUENCE</scope>
    <source>
        <strain evidence="1">10669</strain>
    </source>
</reference>
<reference evidence="1" key="1">
    <citation type="submission" date="2020-10" db="EMBL/GenBank/DDBJ databases">
        <authorList>
            <person name="Gilroy R."/>
        </authorList>
    </citation>
    <scope>NUCLEOTIDE SEQUENCE</scope>
    <source>
        <strain evidence="1">10669</strain>
    </source>
</reference>
<evidence type="ECO:0000313" key="2">
    <source>
        <dbReference type="Proteomes" id="UP000886812"/>
    </source>
</evidence>
<dbReference type="Pfam" id="PF13692">
    <property type="entry name" value="Glyco_trans_1_4"/>
    <property type="match status" value="1"/>
</dbReference>
<dbReference type="Gene3D" id="3.40.50.2000">
    <property type="entry name" value="Glycogen Phosphorylase B"/>
    <property type="match status" value="1"/>
</dbReference>
<comment type="caution">
    <text evidence="1">The sequence shown here is derived from an EMBL/GenBank/DDBJ whole genome shotgun (WGS) entry which is preliminary data.</text>
</comment>
<evidence type="ECO:0000313" key="1">
    <source>
        <dbReference type="EMBL" id="HIV03731.1"/>
    </source>
</evidence>
<protein>
    <submittedName>
        <fullName evidence="1">Glycosyltransferase</fullName>
    </submittedName>
</protein>
<proteinExistence type="predicted"/>
<gene>
    <name evidence="1" type="ORF">IAC75_01080</name>
</gene>
<name>A0A9D1T1H1_9BACT</name>
<accession>A0A9D1T1H1</accession>
<dbReference type="SUPFAM" id="SSF53756">
    <property type="entry name" value="UDP-Glycosyltransferase/glycogen phosphorylase"/>
    <property type="match status" value="1"/>
</dbReference>
<dbReference type="AlphaFoldDB" id="A0A9D1T1H1"/>